<evidence type="ECO:0000256" key="1">
    <source>
        <dbReference type="SAM" id="SignalP"/>
    </source>
</evidence>
<keyword evidence="1" id="KW-0732">Signal</keyword>
<keyword evidence="2" id="KW-1185">Reference proteome</keyword>
<dbReference type="Proteomes" id="UP000095283">
    <property type="component" value="Unplaced"/>
</dbReference>
<feature type="chain" id="PRO_5009311264" evidence="1">
    <location>
        <begin position="20"/>
        <end position="121"/>
    </location>
</feature>
<organism evidence="2 3">
    <name type="scientific">Heterorhabditis bacteriophora</name>
    <name type="common">Entomopathogenic nematode worm</name>
    <dbReference type="NCBI Taxonomy" id="37862"/>
    <lineage>
        <taxon>Eukaryota</taxon>
        <taxon>Metazoa</taxon>
        <taxon>Ecdysozoa</taxon>
        <taxon>Nematoda</taxon>
        <taxon>Chromadorea</taxon>
        <taxon>Rhabditida</taxon>
        <taxon>Rhabditina</taxon>
        <taxon>Rhabditomorpha</taxon>
        <taxon>Strongyloidea</taxon>
        <taxon>Heterorhabditidae</taxon>
        <taxon>Heterorhabditis</taxon>
    </lineage>
</organism>
<dbReference type="AlphaFoldDB" id="A0A1I7XKQ8"/>
<sequence>MRQPTIYVLFTLLIGQSDALQCNVMNTIQGIFVQQCPAEQIYKGCNDPGNPAVACQTLQVRESATKNLLRKKHKNDIEVKAWIVFEHITNHYKPIVSNKEESVNVTLVIMNSAMDHLASLS</sequence>
<protein>
    <submittedName>
        <fullName evidence="3">SCY domain-containing protein</fullName>
    </submittedName>
</protein>
<name>A0A1I7XKQ8_HETBA</name>
<evidence type="ECO:0000313" key="2">
    <source>
        <dbReference type="Proteomes" id="UP000095283"/>
    </source>
</evidence>
<feature type="signal peptide" evidence="1">
    <location>
        <begin position="1"/>
        <end position="19"/>
    </location>
</feature>
<reference evidence="3" key="1">
    <citation type="submission" date="2016-11" db="UniProtKB">
        <authorList>
            <consortium name="WormBaseParasite"/>
        </authorList>
    </citation>
    <scope>IDENTIFICATION</scope>
</reference>
<proteinExistence type="predicted"/>
<accession>A0A1I7XKQ8</accession>
<dbReference type="WBParaSite" id="Hba_17903">
    <property type="protein sequence ID" value="Hba_17903"/>
    <property type="gene ID" value="Hba_17903"/>
</dbReference>
<evidence type="ECO:0000313" key="3">
    <source>
        <dbReference type="WBParaSite" id="Hba_17903"/>
    </source>
</evidence>